<evidence type="ECO:0000259" key="9">
    <source>
        <dbReference type="Pfam" id="PF17676"/>
    </source>
</evidence>
<feature type="active site" description="Charge relay system" evidence="6">
    <location>
        <position position="236"/>
    </location>
</feature>
<dbReference type="Gene3D" id="3.40.50.10740">
    <property type="entry name" value="Class I glutamine amidotransferase-like"/>
    <property type="match status" value="1"/>
</dbReference>
<name>A0A8J7Q1H7_9PROT</name>
<feature type="active site" description="Nucleophile" evidence="6">
    <location>
        <position position="135"/>
    </location>
</feature>
<dbReference type="CDD" id="cd07025">
    <property type="entry name" value="Peptidase_S66"/>
    <property type="match status" value="1"/>
</dbReference>
<sequence>MSLKLIALFFVFLAQIFTVHASDDITWEPLKKGDKIHLFASGFGVDEDTLEQAQNIIKSYGYTPVMPEDLIIPQQFGFANTEEYRGNHLKRLLEDSDVKVLWAVRGGRGTSATLPYLDSLKPETDLKHKRIIGFSDITALHLWAFNQKISSIHGVNLTTNSECRTTVNGKTSASSVMEILSGEIKKLEYDLTPVNSTAQTKTSIVSKIVGGNVSLIQRSIGTSTSLHPENCILFLEEVGEDPSRFLEIITQFERSKLFKGVQAIILGDFSAGQQPEIMRSFLRLFSEWGSRMDKMEIPVFRSSRFGHGEFNDPLPLNMPTTLTTQGNEGNATLEIEII</sequence>
<dbReference type="SUPFAM" id="SSF141986">
    <property type="entry name" value="LD-carboxypeptidase A C-terminal domain-like"/>
    <property type="match status" value="1"/>
</dbReference>
<dbReference type="InterPro" id="IPR027478">
    <property type="entry name" value="LdcA_N"/>
</dbReference>
<dbReference type="PANTHER" id="PTHR30237:SF2">
    <property type="entry name" value="MUREIN TETRAPEPTIDE CARBOXYPEPTIDASE"/>
    <property type="match status" value="1"/>
</dbReference>
<dbReference type="AlphaFoldDB" id="A0A8J7Q1H7"/>
<evidence type="ECO:0000256" key="2">
    <source>
        <dbReference type="ARBA" id="ARBA00022645"/>
    </source>
</evidence>
<organism evidence="10 11">
    <name type="scientific">Candidatus Paracaedimonas acanthamoebae</name>
    <dbReference type="NCBI Taxonomy" id="244581"/>
    <lineage>
        <taxon>Bacteria</taxon>
        <taxon>Pseudomonadati</taxon>
        <taxon>Pseudomonadota</taxon>
        <taxon>Alphaproteobacteria</taxon>
        <taxon>Holosporales</taxon>
        <taxon>Caedimonadaceae</taxon>
        <taxon>Candidatus Paracaedimonas</taxon>
    </lineage>
</organism>
<keyword evidence="2" id="KW-0121">Carboxypeptidase</keyword>
<dbReference type="Proteomes" id="UP000664414">
    <property type="component" value="Unassembled WGS sequence"/>
</dbReference>
<feature type="domain" description="LD-carboxypeptidase N-terminal" evidence="8">
    <location>
        <begin position="36"/>
        <end position="154"/>
    </location>
</feature>
<evidence type="ECO:0000256" key="4">
    <source>
        <dbReference type="ARBA" id="ARBA00022801"/>
    </source>
</evidence>
<dbReference type="Gene3D" id="3.50.30.60">
    <property type="entry name" value="LD-carboxypeptidase A C-terminal domain-like"/>
    <property type="match status" value="1"/>
</dbReference>
<dbReference type="PANTHER" id="PTHR30237">
    <property type="entry name" value="MURAMOYLTETRAPEPTIDE CARBOXYPEPTIDASE"/>
    <property type="match status" value="1"/>
</dbReference>
<dbReference type="GO" id="GO:0008236">
    <property type="term" value="F:serine-type peptidase activity"/>
    <property type="evidence" value="ECO:0007669"/>
    <property type="project" value="UniProtKB-KW"/>
</dbReference>
<gene>
    <name evidence="10" type="ORF">J0H12_05725</name>
</gene>
<dbReference type="GO" id="GO:0006508">
    <property type="term" value="P:proteolysis"/>
    <property type="evidence" value="ECO:0007669"/>
    <property type="project" value="UniProtKB-KW"/>
</dbReference>
<dbReference type="InterPro" id="IPR027461">
    <property type="entry name" value="Carboxypeptidase_A_C_sf"/>
</dbReference>
<protein>
    <submittedName>
        <fullName evidence="10">LD-carboxypeptidase</fullName>
    </submittedName>
</protein>
<dbReference type="EMBL" id="JAFKGL010000022">
    <property type="protein sequence ID" value="MBN9413403.1"/>
    <property type="molecule type" value="Genomic_DNA"/>
</dbReference>
<feature type="active site" description="Charge relay system" evidence="6">
    <location>
        <position position="307"/>
    </location>
</feature>
<reference evidence="10" key="1">
    <citation type="submission" date="2021-02" db="EMBL/GenBank/DDBJ databases">
        <title>Thiocyanate and organic carbon inputs drive convergent selection for specific autotrophic Afipia and Thiobacillus strains within complex microbiomes.</title>
        <authorList>
            <person name="Huddy R.J."/>
            <person name="Sachdeva R."/>
            <person name="Kadzinga F."/>
            <person name="Kantor R.S."/>
            <person name="Harrison S.T.L."/>
            <person name="Banfield J.F."/>
        </authorList>
    </citation>
    <scope>NUCLEOTIDE SEQUENCE</scope>
    <source>
        <strain evidence="10">SCN18_10_11_15_R4_P_38_20</strain>
    </source>
</reference>
<proteinExistence type="inferred from homology"/>
<evidence type="ECO:0000259" key="8">
    <source>
        <dbReference type="Pfam" id="PF02016"/>
    </source>
</evidence>
<evidence type="ECO:0000256" key="1">
    <source>
        <dbReference type="ARBA" id="ARBA00010233"/>
    </source>
</evidence>
<evidence type="ECO:0000313" key="10">
    <source>
        <dbReference type="EMBL" id="MBN9413403.1"/>
    </source>
</evidence>
<accession>A0A8J7Q1H7</accession>
<evidence type="ECO:0000256" key="3">
    <source>
        <dbReference type="ARBA" id="ARBA00022670"/>
    </source>
</evidence>
<dbReference type="Pfam" id="PF02016">
    <property type="entry name" value="Peptidase_S66"/>
    <property type="match status" value="1"/>
</dbReference>
<dbReference type="Pfam" id="PF17676">
    <property type="entry name" value="Peptidase_S66C"/>
    <property type="match status" value="1"/>
</dbReference>
<evidence type="ECO:0000256" key="6">
    <source>
        <dbReference type="PIRSR" id="PIRSR028757-1"/>
    </source>
</evidence>
<dbReference type="GO" id="GO:0004180">
    <property type="term" value="F:carboxypeptidase activity"/>
    <property type="evidence" value="ECO:0007669"/>
    <property type="project" value="UniProtKB-KW"/>
</dbReference>
<feature type="signal peptide" evidence="7">
    <location>
        <begin position="1"/>
        <end position="21"/>
    </location>
</feature>
<comment type="caution">
    <text evidence="10">The sequence shown here is derived from an EMBL/GenBank/DDBJ whole genome shotgun (WGS) entry which is preliminary data.</text>
</comment>
<dbReference type="InterPro" id="IPR040449">
    <property type="entry name" value="Peptidase_S66_N"/>
</dbReference>
<keyword evidence="3" id="KW-0645">Protease</keyword>
<dbReference type="PIRSF" id="PIRSF028757">
    <property type="entry name" value="LD-carboxypeptidase"/>
    <property type="match status" value="1"/>
</dbReference>
<keyword evidence="5" id="KW-0720">Serine protease</keyword>
<evidence type="ECO:0000313" key="11">
    <source>
        <dbReference type="Proteomes" id="UP000664414"/>
    </source>
</evidence>
<dbReference type="InterPro" id="IPR029062">
    <property type="entry name" value="Class_I_gatase-like"/>
</dbReference>
<feature type="chain" id="PRO_5035212636" evidence="7">
    <location>
        <begin position="22"/>
        <end position="338"/>
    </location>
</feature>
<keyword evidence="7" id="KW-0732">Signal</keyword>
<dbReference type="InterPro" id="IPR040921">
    <property type="entry name" value="Peptidase_S66C"/>
</dbReference>
<comment type="similarity">
    <text evidence="1">Belongs to the peptidase S66 family.</text>
</comment>
<evidence type="ECO:0000256" key="7">
    <source>
        <dbReference type="SAM" id="SignalP"/>
    </source>
</evidence>
<dbReference type="SUPFAM" id="SSF52317">
    <property type="entry name" value="Class I glutamine amidotransferase-like"/>
    <property type="match status" value="1"/>
</dbReference>
<dbReference type="InterPro" id="IPR003507">
    <property type="entry name" value="S66_fam"/>
</dbReference>
<feature type="domain" description="LD-carboxypeptidase C-terminal" evidence="9">
    <location>
        <begin position="207"/>
        <end position="322"/>
    </location>
</feature>
<keyword evidence="4" id="KW-0378">Hydrolase</keyword>
<evidence type="ECO:0000256" key="5">
    <source>
        <dbReference type="ARBA" id="ARBA00022825"/>
    </source>
</evidence>